<dbReference type="InterPro" id="IPR036908">
    <property type="entry name" value="RlpA-like_sf"/>
</dbReference>
<dbReference type="Pfam" id="PF03330">
    <property type="entry name" value="DPBB_1"/>
    <property type="match status" value="1"/>
</dbReference>
<dbReference type="GO" id="GO:0071555">
    <property type="term" value="P:cell wall organization"/>
    <property type="evidence" value="ECO:0007669"/>
    <property type="project" value="UniProtKB-KW"/>
</dbReference>
<dbReference type="EMBL" id="VMNK01000003">
    <property type="protein sequence ID" value="TVO59082.1"/>
    <property type="molecule type" value="Genomic_DNA"/>
</dbReference>
<keyword evidence="4" id="KW-0449">Lipoprotein</keyword>
<keyword evidence="10" id="KW-1185">Reference proteome</keyword>
<dbReference type="InterPro" id="IPR009009">
    <property type="entry name" value="RlpA-like_DPBB"/>
</dbReference>
<evidence type="ECO:0000256" key="6">
    <source>
        <dbReference type="SAM" id="MobiDB-lite"/>
    </source>
</evidence>
<dbReference type="InterPro" id="IPR034718">
    <property type="entry name" value="RlpA"/>
</dbReference>
<evidence type="ECO:0000256" key="7">
    <source>
        <dbReference type="SAM" id="SignalP"/>
    </source>
</evidence>
<dbReference type="InterPro" id="IPR036680">
    <property type="entry name" value="SPOR-like_sf"/>
</dbReference>
<dbReference type="GO" id="GO:0005886">
    <property type="term" value="C:plasma membrane"/>
    <property type="evidence" value="ECO:0007669"/>
    <property type="project" value="UniProtKB-SubCell"/>
</dbReference>
<dbReference type="PROSITE" id="PS51724">
    <property type="entry name" value="SPOR"/>
    <property type="match status" value="1"/>
</dbReference>
<proteinExistence type="inferred from homology"/>
<evidence type="ECO:0000313" key="9">
    <source>
        <dbReference type="EMBL" id="TVO59082.1"/>
    </source>
</evidence>
<dbReference type="PANTHER" id="PTHR34183:SF1">
    <property type="entry name" value="ENDOLYTIC PEPTIDOGLYCAN TRANSGLYCOSYLASE RLPA"/>
    <property type="match status" value="1"/>
</dbReference>
<evidence type="ECO:0000256" key="2">
    <source>
        <dbReference type="ARBA" id="ARBA00023239"/>
    </source>
</evidence>
<keyword evidence="4" id="KW-0472">Membrane</keyword>
<dbReference type="OrthoDB" id="9779128at2"/>
<dbReference type="Gene3D" id="3.30.70.1070">
    <property type="entry name" value="Sporulation related repeat"/>
    <property type="match status" value="1"/>
</dbReference>
<dbReference type="SUPFAM" id="SSF50685">
    <property type="entry name" value="Barwin-like endoglucanases"/>
    <property type="match status" value="1"/>
</dbReference>
<dbReference type="GO" id="GO:0008932">
    <property type="term" value="F:lytic endotransglycosylase activity"/>
    <property type="evidence" value="ECO:0007669"/>
    <property type="project" value="UniProtKB-UniRule"/>
</dbReference>
<dbReference type="AlphaFoldDB" id="A0A557R1Q7"/>
<dbReference type="InterPro" id="IPR012997">
    <property type="entry name" value="RplA"/>
</dbReference>
<evidence type="ECO:0000256" key="4">
    <source>
        <dbReference type="HAMAP-Rule" id="MF_02071"/>
    </source>
</evidence>
<evidence type="ECO:0000259" key="8">
    <source>
        <dbReference type="PROSITE" id="PS51724"/>
    </source>
</evidence>
<dbReference type="PROSITE" id="PS51257">
    <property type="entry name" value="PROKAR_LIPOPROTEIN"/>
    <property type="match status" value="1"/>
</dbReference>
<dbReference type="EC" id="4.2.2.-" evidence="4"/>
<dbReference type="InterPro" id="IPR007730">
    <property type="entry name" value="SPOR-like_dom"/>
</dbReference>
<keyword evidence="2 4" id="KW-0456">Lyase</keyword>
<keyword evidence="3 4" id="KW-0961">Cell wall biogenesis/degradation</keyword>
<dbReference type="RefSeq" id="WP_144308584.1">
    <property type="nucleotide sequence ID" value="NZ_VMNK01000003.1"/>
</dbReference>
<keyword evidence="1 7" id="KW-0732">Signal</keyword>
<dbReference type="Pfam" id="PF05036">
    <property type="entry name" value="SPOR"/>
    <property type="match status" value="1"/>
</dbReference>
<feature type="chain" id="PRO_5022275002" description="Endolytic peptidoglycan transglycosylase RlpA" evidence="7">
    <location>
        <begin position="22"/>
        <end position="322"/>
    </location>
</feature>
<evidence type="ECO:0000256" key="1">
    <source>
        <dbReference type="ARBA" id="ARBA00022729"/>
    </source>
</evidence>
<comment type="function">
    <text evidence="4">Lytic transglycosylase with a strong preference for naked glycan strands that lack stem peptides.</text>
</comment>
<organism evidence="9 10">
    <name type="scientific">Denitromonas halophila</name>
    <dbReference type="NCBI Taxonomy" id="1629404"/>
    <lineage>
        <taxon>Bacteria</taxon>
        <taxon>Pseudomonadati</taxon>
        <taxon>Pseudomonadota</taxon>
        <taxon>Betaproteobacteria</taxon>
        <taxon>Rhodocyclales</taxon>
        <taxon>Zoogloeaceae</taxon>
        <taxon>Denitromonas</taxon>
    </lineage>
</organism>
<dbReference type="HAMAP" id="MF_02071">
    <property type="entry name" value="RlpA"/>
    <property type="match status" value="1"/>
</dbReference>
<keyword evidence="4" id="KW-0564">Palmitate</keyword>
<dbReference type="CDD" id="cd22268">
    <property type="entry name" value="DPBB_RlpA-like"/>
    <property type="match status" value="1"/>
</dbReference>
<comment type="similarity">
    <text evidence="4 5">Belongs to the RlpA family.</text>
</comment>
<accession>A0A557R1Q7</accession>
<feature type="signal peptide" evidence="7">
    <location>
        <begin position="1"/>
        <end position="21"/>
    </location>
</feature>
<gene>
    <name evidence="4" type="primary">rlpA</name>
    <name evidence="9" type="ORF">FHP91_05390</name>
</gene>
<reference evidence="9 10" key="1">
    <citation type="submission" date="2019-07" db="EMBL/GenBank/DDBJ databases">
        <title>The pathways for chlorine oxyanion respiration interact through the shared metabolite chlorate.</title>
        <authorList>
            <person name="Barnum T.P."/>
            <person name="Cheng Y."/>
            <person name="Hill K.A."/>
            <person name="Lucas L.N."/>
            <person name="Carlson H.K."/>
            <person name="Coates J.D."/>
        </authorList>
    </citation>
    <scope>NUCLEOTIDE SEQUENCE [LARGE SCALE GENOMIC DNA]</scope>
    <source>
        <strain evidence="9 10">SFB-3</strain>
    </source>
</reference>
<evidence type="ECO:0000313" key="10">
    <source>
        <dbReference type="Proteomes" id="UP000319502"/>
    </source>
</evidence>
<comment type="subcellular location">
    <subcellularLocation>
        <location evidence="4">Cell membrane</location>
        <topology evidence="4">Lipid-anchor</topology>
    </subcellularLocation>
</comment>
<dbReference type="NCBIfam" id="TIGR00413">
    <property type="entry name" value="rlpA"/>
    <property type="match status" value="1"/>
</dbReference>
<dbReference type="SUPFAM" id="SSF110997">
    <property type="entry name" value="Sporulation related repeat"/>
    <property type="match status" value="1"/>
</dbReference>
<keyword evidence="4" id="KW-1003">Cell membrane</keyword>
<dbReference type="GO" id="GO:0000270">
    <property type="term" value="P:peptidoglycan metabolic process"/>
    <property type="evidence" value="ECO:0007669"/>
    <property type="project" value="UniProtKB-UniRule"/>
</dbReference>
<dbReference type="FunFam" id="2.40.40.10:FF:000003">
    <property type="entry name" value="Endolytic peptidoglycan transglycosylase RlpA"/>
    <property type="match status" value="1"/>
</dbReference>
<protein>
    <recommendedName>
        <fullName evidence="4">Endolytic peptidoglycan transglycosylase RlpA</fullName>
        <ecNumber evidence="4">4.2.2.-</ecNumber>
    </recommendedName>
</protein>
<feature type="region of interest" description="Disordered" evidence="6">
    <location>
        <begin position="22"/>
        <end position="76"/>
    </location>
</feature>
<dbReference type="GO" id="GO:0042834">
    <property type="term" value="F:peptidoglycan binding"/>
    <property type="evidence" value="ECO:0007669"/>
    <property type="project" value="InterPro"/>
</dbReference>
<evidence type="ECO:0000256" key="3">
    <source>
        <dbReference type="ARBA" id="ARBA00023316"/>
    </source>
</evidence>
<dbReference type="PANTHER" id="PTHR34183">
    <property type="entry name" value="ENDOLYTIC PEPTIDOGLYCAN TRANSGLYCOSYLASE RLPA"/>
    <property type="match status" value="1"/>
</dbReference>
<sequence>MRLLSARLLLMCLAATLAACASAPPSKSGGSVPGAIPDLPRRGGGYYKDDGPGDNAPADLHTIPDAVPRDEPVHRASTRPYTVFGKDYAPMAVRDDFRERGRASWYGRKFHGKKTSIGETYDMYAMTGAHKTLPLPSYVRVTNVANGNSVVVRLNDRGPFHSGRIIDLSYAAAYKLGYLGQGSAEVEIETVGPDDAPVLRAAEPTPPVQVAAAAPVASATEVASSASVDPAAILNGAHVTALPATDEGVYLQLGAFQTRDNAEGFRGHVAAELDWLRERLSVLDHDGRFRLQAGPYASAAVARAVAARIADALDVQPFLVSR</sequence>
<feature type="domain" description="SPOR" evidence="8">
    <location>
        <begin position="243"/>
        <end position="322"/>
    </location>
</feature>
<dbReference type="Proteomes" id="UP000319502">
    <property type="component" value="Unassembled WGS sequence"/>
</dbReference>
<dbReference type="Gene3D" id="2.40.40.10">
    <property type="entry name" value="RlpA-like domain"/>
    <property type="match status" value="1"/>
</dbReference>
<comment type="caution">
    <text evidence="9">The sequence shown here is derived from an EMBL/GenBank/DDBJ whole genome shotgun (WGS) entry which is preliminary data.</text>
</comment>
<evidence type="ECO:0000256" key="5">
    <source>
        <dbReference type="RuleBase" id="RU003495"/>
    </source>
</evidence>
<name>A0A557R1Q7_9RHOO</name>